<reference evidence="1 2" key="1">
    <citation type="journal article" date="2015" name="J. Biotechnol.">
        <title>Complete genome sequence of Paenibacillus beijingensis 7188(T) (=DSM 24997(T)), a novel rhizobacterium from jujube garden soil.</title>
        <authorList>
            <person name="Kwak Y."/>
            <person name="Shin J.H."/>
        </authorList>
    </citation>
    <scope>NUCLEOTIDE SEQUENCE [LARGE SCALE GENOMIC DNA]</scope>
    <source>
        <strain evidence="1 2">DSM 24997</strain>
    </source>
</reference>
<dbReference type="STRING" id="1126833.VN24_22890"/>
<organism evidence="1 2">
    <name type="scientific">Paenibacillus beijingensis</name>
    <dbReference type="NCBI Taxonomy" id="1126833"/>
    <lineage>
        <taxon>Bacteria</taxon>
        <taxon>Bacillati</taxon>
        <taxon>Bacillota</taxon>
        <taxon>Bacilli</taxon>
        <taxon>Bacillales</taxon>
        <taxon>Paenibacillaceae</taxon>
        <taxon>Paenibacillus</taxon>
    </lineage>
</organism>
<keyword evidence="2" id="KW-1185">Reference proteome</keyword>
<dbReference type="PATRIC" id="fig|1126833.4.peg.5032"/>
<dbReference type="RefSeq" id="WP_045672311.1">
    <property type="nucleotide sequence ID" value="NZ_CP011058.1"/>
</dbReference>
<name>A0A0D5NNN1_9BACL</name>
<proteinExistence type="predicted"/>
<dbReference type="OrthoDB" id="9761519at2"/>
<accession>A0A0D5NNN1</accession>
<dbReference type="Proteomes" id="UP000032633">
    <property type="component" value="Chromosome"/>
</dbReference>
<evidence type="ECO:0000313" key="2">
    <source>
        <dbReference type="Proteomes" id="UP000032633"/>
    </source>
</evidence>
<dbReference type="KEGG" id="pbj:VN24_22890"/>
<protein>
    <submittedName>
        <fullName evidence="1">Uncharacterized protein</fullName>
    </submittedName>
</protein>
<evidence type="ECO:0000313" key="1">
    <source>
        <dbReference type="EMBL" id="AJY76886.1"/>
    </source>
</evidence>
<gene>
    <name evidence="1" type="ORF">VN24_22890</name>
</gene>
<sequence>MNKELQFLSFWAVNAELNVMQLQSQLDEIRAAGFSGVVFHPRYYPNDPPYMSGAYLNVVSELILYAKAASMSFWIYDENGWPSGIAGGEVMRRRPTCQCEWIEWKENDAGGSLSFGSKAAVSSFDFEATELFIQITYEGYRTGLSPEAFAYVEGFFSDEVAFLDGHGLTLKTGALPWDPRLDARYREQYGEEIFPSLPLLFTGGEGDRRFRIRYWEMLTDLLAEGFYKPVADWCAKHGKKYTAHLKAEEHPYFQLSYSGSCFELLKLVETPAIDALERYPGNHFYPKIAHSIAVQQGRDFALAEAMGGGGWGVSPELFADYILWLAGHGIRCFVIHLNQFRLTTQAIRDWPPSMPSHLTWKDAFPALLAAIQRDAAFLPDLTGTPELLIVTPTRGIMASFLPQEAMVMNEHDGSNAPESEAAFYSQQVVRLAEACHEAGIHVELTEERTLERDGRIVDGKLHIGRREYSRVLIAEGCLWEKEDTVQKMRDAGIAVLQPDNWRTAFPESAPADRTAGTVTISPEQSRWSVQALPVNQAYVEWEQSGNGNLNACFPLEQTGSIEGPLEVFLHDPVMSLKANGAPLTLHPAQGGFAATLGEGWNENFACEERMALYLEAVPVPGGEPCPAAFIRGRFALLSQSSWMGKDERQLTTAGPFVLAPLEVIPQAADFIVSGFPFCGSPVKMMKAVNLPEIKGGASLRFTGIRADAAFVTIGQRDLGWCWGPDWTVPCPSDISAGMLDLELTLYPSTFNVYGPHRHIDGDRYLTSPDQYNGIKNFADRPDAPDCTRGTQWHFVKWGITGDIQLVFLDEAYSGKGGG</sequence>
<dbReference type="AlphaFoldDB" id="A0A0D5NNN1"/>
<dbReference type="PANTHER" id="PTHR36848:SF2">
    <property type="entry name" value="SECRETED PROTEIN"/>
    <property type="match status" value="1"/>
</dbReference>
<dbReference type="HOGENOM" id="CLU_364378_0_0_9"/>
<dbReference type="InterPro" id="IPR053161">
    <property type="entry name" value="Ulvan_degrading_GH"/>
</dbReference>
<reference evidence="2" key="2">
    <citation type="submission" date="2015-03" db="EMBL/GenBank/DDBJ databases">
        <title>Genome sequence of Paenibacillus beijingensis strain DSM 24997T.</title>
        <authorList>
            <person name="Kwak Y."/>
            <person name="Shin J.-H."/>
        </authorList>
    </citation>
    <scope>NUCLEOTIDE SEQUENCE [LARGE SCALE GENOMIC DNA]</scope>
    <source>
        <strain evidence="2">DSM 24997</strain>
    </source>
</reference>
<dbReference type="EMBL" id="CP011058">
    <property type="protein sequence ID" value="AJY76886.1"/>
    <property type="molecule type" value="Genomic_DNA"/>
</dbReference>
<dbReference type="PANTHER" id="PTHR36848">
    <property type="entry name" value="DNA-BINDING PROTEIN (PUTATIVE SECRETED PROTEIN)-RELATED"/>
    <property type="match status" value="1"/>
</dbReference>